<dbReference type="EMBL" id="KI546151">
    <property type="protein sequence ID" value="EST42894.1"/>
    <property type="molecule type" value="Genomic_DNA"/>
</dbReference>
<accession>V6LQ60</accession>
<keyword evidence="3" id="KW-1185">Reference proteome</keyword>
<name>V6LQ60_9EUKA</name>
<sequence>MFSQHLLRATSLNTTQSLLRPYDGSILRPERSTISQMTFNDQDREFQAKLEITQQEHHDHIISTIAQFKAEIAAQLATITSSLTDLDRRVKTLETTQQSTQYHQIPLLPQPQLPHQLSTRSDSFTTSLTLTPSPDVLKRFYQSVGQQVYRAATTAAIAPQELYAHFASISQQVYDFANDIPRIASKLNLSLHSANLQSAYDQVYGQIQAEILYFVAQTFDFPLLFTQISVPFALEGAWKDVFHCQPKVGETYSLSVIFGAVALIFALKYRAQPLQFSECSGTLGEFQRKFGIKSDKDRGSMCQIVLPQWTGGIQIPAYVKLVK</sequence>
<protein>
    <submittedName>
        <fullName evidence="1">Uncharacterized protein</fullName>
    </submittedName>
</protein>
<proteinExistence type="predicted"/>
<reference evidence="2" key="2">
    <citation type="submission" date="2020-12" db="EMBL/GenBank/DDBJ databases">
        <title>New Spironucleus salmonicida genome in near-complete chromosomes.</title>
        <authorList>
            <person name="Xu F."/>
            <person name="Kurt Z."/>
            <person name="Jimenez-Gonzalez A."/>
            <person name="Astvaldsson A."/>
            <person name="Andersson J.O."/>
            <person name="Svard S.G."/>
        </authorList>
    </citation>
    <scope>NUCLEOTIDE SEQUENCE</scope>
    <source>
        <strain evidence="2">ATCC 50377</strain>
    </source>
</reference>
<gene>
    <name evidence="1" type="ORF">SS50377_17427</name>
    <name evidence="2" type="ORF">SS50377_24009</name>
</gene>
<dbReference type="Proteomes" id="UP000018208">
    <property type="component" value="Unassembled WGS sequence"/>
</dbReference>
<dbReference type="AlphaFoldDB" id="V6LQ60"/>
<organism evidence="1">
    <name type="scientific">Spironucleus salmonicida</name>
    <dbReference type="NCBI Taxonomy" id="348837"/>
    <lineage>
        <taxon>Eukaryota</taxon>
        <taxon>Metamonada</taxon>
        <taxon>Diplomonadida</taxon>
        <taxon>Hexamitidae</taxon>
        <taxon>Hexamitinae</taxon>
        <taxon>Spironucleus</taxon>
    </lineage>
</organism>
<dbReference type="EMBL" id="AUWU02000004">
    <property type="protein sequence ID" value="KAH0574070.1"/>
    <property type="molecule type" value="Genomic_DNA"/>
</dbReference>
<reference evidence="1 2" key="1">
    <citation type="journal article" date="2014" name="PLoS Genet.">
        <title>The Genome of Spironucleus salmonicida Highlights a Fish Pathogen Adapted to Fluctuating Environments.</title>
        <authorList>
            <person name="Xu F."/>
            <person name="Jerlstrom-Hultqvist J."/>
            <person name="Einarsson E."/>
            <person name="Astvaldsson A."/>
            <person name="Svard S.G."/>
            <person name="Andersson J.O."/>
        </authorList>
    </citation>
    <scope>NUCLEOTIDE SEQUENCE</scope>
    <source>
        <strain evidence="2">ATCC 50377</strain>
    </source>
</reference>
<evidence type="ECO:0000313" key="2">
    <source>
        <dbReference type="EMBL" id="KAH0574070.1"/>
    </source>
</evidence>
<evidence type="ECO:0000313" key="1">
    <source>
        <dbReference type="EMBL" id="EST42894.1"/>
    </source>
</evidence>
<evidence type="ECO:0000313" key="3">
    <source>
        <dbReference type="Proteomes" id="UP000018208"/>
    </source>
</evidence>
<dbReference type="VEuPathDB" id="GiardiaDB:SS50377_24009"/>